<gene>
    <name evidence="6" type="ORF">QVH07_06310</name>
</gene>
<dbReference type="GO" id="GO:0008483">
    <property type="term" value="F:transaminase activity"/>
    <property type="evidence" value="ECO:0007669"/>
    <property type="project" value="UniProtKB-KW"/>
</dbReference>
<dbReference type="Pfam" id="PF00155">
    <property type="entry name" value="Aminotran_1_2"/>
    <property type="match status" value="1"/>
</dbReference>
<dbReference type="RefSeq" id="WP_289999309.1">
    <property type="nucleotide sequence ID" value="NZ_JAUEPH010000002.1"/>
</dbReference>
<comment type="cofactor">
    <cofactor evidence="1">
        <name>pyridoxal 5'-phosphate</name>
        <dbReference type="ChEBI" id="CHEBI:597326"/>
    </cofactor>
</comment>
<keyword evidence="4" id="KW-0663">Pyridoxal phosphate</keyword>
<dbReference type="Proteomes" id="UP001171916">
    <property type="component" value="Unassembled WGS sequence"/>
</dbReference>
<evidence type="ECO:0000256" key="2">
    <source>
        <dbReference type="ARBA" id="ARBA00022576"/>
    </source>
</evidence>
<organism evidence="6 7">
    <name type="scientific">Algoriphagus sediminis</name>
    <dbReference type="NCBI Taxonomy" id="3057113"/>
    <lineage>
        <taxon>Bacteria</taxon>
        <taxon>Pseudomonadati</taxon>
        <taxon>Bacteroidota</taxon>
        <taxon>Cytophagia</taxon>
        <taxon>Cytophagales</taxon>
        <taxon>Cyclobacteriaceae</taxon>
        <taxon>Algoriphagus</taxon>
    </lineage>
</organism>
<reference evidence="6" key="1">
    <citation type="submission" date="2023-06" db="EMBL/GenBank/DDBJ databases">
        <title>Robiginitalea aurantiacus sp. nov. and Algoriphagus sediminis sp. nov., isolated from coastal sediment.</title>
        <authorList>
            <person name="Zhou Z.Y."/>
            <person name="An J."/>
            <person name="Jia Y.W."/>
            <person name="Du Z.J."/>
        </authorList>
    </citation>
    <scope>NUCLEOTIDE SEQUENCE</scope>
    <source>
        <strain evidence="6">C2-7</strain>
    </source>
</reference>
<feature type="domain" description="Aminotransferase class I/classII large" evidence="5">
    <location>
        <begin position="25"/>
        <end position="369"/>
    </location>
</feature>
<sequence length="381" mass="43033">MKSKLPDIKETIFTTMNRASLEANAINLSQGFPGFQPDSRLRDLIAHFTQNGSNQYAPMMGIPALREAMSLKTEKCQGVKTDMDSEWTIVSGATQAVFSAVTAVVETGDEVIVLEPAFDSYVPAILLNGGIPIHVPLSLKDFSPDWDLIREKVSNKTKLIIVNTPHNPSGYVWTKNDLEELASLVEEFGLFVVSDEVYEHIIFDGREHYSLLSHPVLRQRTFVCGSFGKTFHITGWKIGFCVAIPELTVEFRKIHQYVTFTTVRPAQHALAEYLKLETYLGLPDFYEKKRNLFTDGLENSSLEFEPAQGSFFQQAQYGHLSQMPDRELALKMTRELKVACIPVSSFYADGSDHKIIRFCFAKNDDELIEATSRLENLDRLF</sequence>
<protein>
    <submittedName>
        <fullName evidence="6">Methionine aminotransferase</fullName>
    </submittedName>
</protein>
<dbReference type="InterPro" id="IPR015422">
    <property type="entry name" value="PyrdxlP-dep_Trfase_small"/>
</dbReference>
<evidence type="ECO:0000256" key="3">
    <source>
        <dbReference type="ARBA" id="ARBA00022679"/>
    </source>
</evidence>
<evidence type="ECO:0000256" key="1">
    <source>
        <dbReference type="ARBA" id="ARBA00001933"/>
    </source>
</evidence>
<dbReference type="PANTHER" id="PTHR43807">
    <property type="entry name" value="FI04487P"/>
    <property type="match status" value="1"/>
</dbReference>
<dbReference type="InterPro" id="IPR051326">
    <property type="entry name" value="Kynurenine-oxoglutarate_AT"/>
</dbReference>
<dbReference type="InterPro" id="IPR015424">
    <property type="entry name" value="PyrdxlP-dep_Trfase"/>
</dbReference>
<proteinExistence type="predicted"/>
<evidence type="ECO:0000313" key="6">
    <source>
        <dbReference type="EMBL" id="MDN3203752.1"/>
    </source>
</evidence>
<evidence type="ECO:0000313" key="7">
    <source>
        <dbReference type="Proteomes" id="UP001171916"/>
    </source>
</evidence>
<dbReference type="Gene3D" id="3.40.640.10">
    <property type="entry name" value="Type I PLP-dependent aspartate aminotransferase-like (Major domain)"/>
    <property type="match status" value="1"/>
</dbReference>
<name>A0ABT7YB58_9BACT</name>
<dbReference type="Gene3D" id="3.90.1150.10">
    <property type="entry name" value="Aspartate Aminotransferase, domain 1"/>
    <property type="match status" value="1"/>
</dbReference>
<evidence type="ECO:0000259" key="5">
    <source>
        <dbReference type="Pfam" id="PF00155"/>
    </source>
</evidence>
<evidence type="ECO:0000256" key="4">
    <source>
        <dbReference type="ARBA" id="ARBA00022898"/>
    </source>
</evidence>
<keyword evidence="3" id="KW-0808">Transferase</keyword>
<comment type="caution">
    <text evidence="6">The sequence shown here is derived from an EMBL/GenBank/DDBJ whole genome shotgun (WGS) entry which is preliminary data.</text>
</comment>
<dbReference type="PANTHER" id="PTHR43807:SF20">
    <property type="entry name" value="FI04487P"/>
    <property type="match status" value="1"/>
</dbReference>
<dbReference type="CDD" id="cd00609">
    <property type="entry name" value="AAT_like"/>
    <property type="match status" value="1"/>
</dbReference>
<dbReference type="SUPFAM" id="SSF53383">
    <property type="entry name" value="PLP-dependent transferases"/>
    <property type="match status" value="1"/>
</dbReference>
<keyword evidence="2 6" id="KW-0032">Aminotransferase</keyword>
<keyword evidence="7" id="KW-1185">Reference proteome</keyword>
<dbReference type="EMBL" id="JAUEPH010000002">
    <property type="protein sequence ID" value="MDN3203752.1"/>
    <property type="molecule type" value="Genomic_DNA"/>
</dbReference>
<accession>A0ABT7YB58</accession>
<dbReference type="NCBIfam" id="NF006569">
    <property type="entry name" value="PRK09082.1"/>
    <property type="match status" value="1"/>
</dbReference>
<dbReference type="InterPro" id="IPR004839">
    <property type="entry name" value="Aminotransferase_I/II_large"/>
</dbReference>
<dbReference type="InterPro" id="IPR015421">
    <property type="entry name" value="PyrdxlP-dep_Trfase_major"/>
</dbReference>